<dbReference type="EMBL" id="BARW01020943">
    <property type="protein sequence ID" value="GAI97559.1"/>
    <property type="molecule type" value="Genomic_DNA"/>
</dbReference>
<protein>
    <submittedName>
        <fullName evidence="1">Uncharacterized protein</fullName>
    </submittedName>
</protein>
<sequence>AIDSGKWARRVAAVPLEDWKAAASVKGSGRIASGIEAANGKVLAFAEQVLPVLSRIKSEIDAMPDLTLEDGIARMTKQVREMAKFEFKR</sequence>
<comment type="caution">
    <text evidence="1">The sequence shown here is derived from an EMBL/GenBank/DDBJ whole genome shotgun (WGS) entry which is preliminary data.</text>
</comment>
<reference evidence="1" key="1">
    <citation type="journal article" date="2014" name="Front. Microbiol.">
        <title>High frequency of phylogenetically diverse reductive dehalogenase-homologous genes in deep subseafloor sedimentary metagenomes.</title>
        <authorList>
            <person name="Kawai M."/>
            <person name="Futagami T."/>
            <person name="Toyoda A."/>
            <person name="Takaki Y."/>
            <person name="Nishi S."/>
            <person name="Hori S."/>
            <person name="Arai W."/>
            <person name="Tsubouchi T."/>
            <person name="Morono Y."/>
            <person name="Uchiyama I."/>
            <person name="Ito T."/>
            <person name="Fujiyama A."/>
            <person name="Inagaki F."/>
            <person name="Takami H."/>
        </authorList>
    </citation>
    <scope>NUCLEOTIDE SEQUENCE</scope>
    <source>
        <strain evidence="1">Expedition CK06-06</strain>
    </source>
</reference>
<proteinExistence type="predicted"/>
<accession>X1UYX2</accession>
<dbReference type="AlphaFoldDB" id="X1UYX2"/>
<organism evidence="1">
    <name type="scientific">marine sediment metagenome</name>
    <dbReference type="NCBI Taxonomy" id="412755"/>
    <lineage>
        <taxon>unclassified sequences</taxon>
        <taxon>metagenomes</taxon>
        <taxon>ecological metagenomes</taxon>
    </lineage>
</organism>
<evidence type="ECO:0000313" key="1">
    <source>
        <dbReference type="EMBL" id="GAI97559.1"/>
    </source>
</evidence>
<gene>
    <name evidence="1" type="ORF">S12H4_35285</name>
</gene>
<feature type="non-terminal residue" evidence="1">
    <location>
        <position position="1"/>
    </location>
</feature>
<name>X1UYX2_9ZZZZ</name>